<evidence type="ECO:0000259" key="9">
    <source>
        <dbReference type="Pfam" id="PF00465"/>
    </source>
</evidence>
<dbReference type="GO" id="GO:0004022">
    <property type="term" value="F:alcohol dehydrogenase (NAD+) activity"/>
    <property type="evidence" value="ECO:0007669"/>
    <property type="project" value="UniProtKB-EC"/>
</dbReference>
<dbReference type="SUPFAM" id="SSF56796">
    <property type="entry name" value="Dehydroquinate synthase-like"/>
    <property type="match status" value="1"/>
</dbReference>
<dbReference type="GO" id="GO:0046872">
    <property type="term" value="F:metal ion binding"/>
    <property type="evidence" value="ECO:0007669"/>
    <property type="project" value="InterPro"/>
</dbReference>
<evidence type="ECO:0000313" key="12">
    <source>
        <dbReference type="Proteomes" id="UP000248795"/>
    </source>
</evidence>
<protein>
    <recommendedName>
        <fullName evidence="7">Alcohol dehydrogenase 2</fullName>
    </recommendedName>
    <alternativeName>
        <fullName evidence="8">Alcohol dehydrogenase II</fullName>
    </alternativeName>
</protein>
<reference evidence="12" key="1">
    <citation type="submission" date="2018-06" db="EMBL/GenBank/DDBJ databases">
        <title>Aestuariibacter litoralis strain KCTC 52945T.</title>
        <authorList>
            <person name="Li X."/>
            <person name="Salam N."/>
            <person name="Li J.-L."/>
            <person name="Chen Y.-M."/>
            <person name="Yang Z.-W."/>
            <person name="Zhang L.-Y."/>
            <person name="Han M.-X."/>
            <person name="Xiao M."/>
            <person name="Li W.-J."/>
        </authorList>
    </citation>
    <scope>NUCLEOTIDE SEQUENCE [LARGE SCALE GENOMIC DNA]</scope>
    <source>
        <strain evidence="12">KCTC 52945</strain>
    </source>
</reference>
<dbReference type="RefSeq" id="WP_111196197.1">
    <property type="nucleotide sequence ID" value="NZ_QKVK01000001.1"/>
</dbReference>
<evidence type="ECO:0000256" key="7">
    <source>
        <dbReference type="ARBA" id="ARBA00074848"/>
    </source>
</evidence>
<dbReference type="PANTHER" id="PTHR11496:SF102">
    <property type="entry name" value="ALCOHOL DEHYDROGENASE 4"/>
    <property type="match status" value="1"/>
</dbReference>
<dbReference type="PROSITE" id="PS00913">
    <property type="entry name" value="ADH_IRON_1"/>
    <property type="match status" value="1"/>
</dbReference>
<proteinExistence type="inferred from homology"/>
<keyword evidence="12" id="KW-1185">Reference proteome</keyword>
<dbReference type="InterPro" id="IPR001670">
    <property type="entry name" value="ADH_Fe/GldA"/>
</dbReference>
<feature type="domain" description="Fe-containing alcohol dehydrogenase-like C-terminal" evidence="10">
    <location>
        <begin position="195"/>
        <end position="380"/>
    </location>
</feature>
<dbReference type="FunFam" id="3.40.50.1970:FF:000003">
    <property type="entry name" value="Alcohol dehydrogenase, iron-containing"/>
    <property type="match status" value="1"/>
</dbReference>
<evidence type="ECO:0000256" key="4">
    <source>
        <dbReference type="ARBA" id="ARBA00023027"/>
    </source>
</evidence>
<dbReference type="PANTHER" id="PTHR11496">
    <property type="entry name" value="ALCOHOL DEHYDROGENASE"/>
    <property type="match status" value="1"/>
</dbReference>
<dbReference type="Pfam" id="PF25137">
    <property type="entry name" value="ADH_Fe_C"/>
    <property type="match status" value="1"/>
</dbReference>
<evidence type="ECO:0000313" key="11">
    <source>
        <dbReference type="EMBL" id="PZF78869.1"/>
    </source>
</evidence>
<dbReference type="InterPro" id="IPR056798">
    <property type="entry name" value="ADH_Fe_C"/>
</dbReference>
<evidence type="ECO:0000256" key="6">
    <source>
        <dbReference type="ARBA" id="ARBA00049243"/>
    </source>
</evidence>
<dbReference type="Gene3D" id="1.20.1090.10">
    <property type="entry name" value="Dehydroquinate synthase-like - alpha domain"/>
    <property type="match status" value="1"/>
</dbReference>
<dbReference type="Pfam" id="PF00465">
    <property type="entry name" value="Fe-ADH"/>
    <property type="match status" value="1"/>
</dbReference>
<evidence type="ECO:0000256" key="3">
    <source>
        <dbReference type="ARBA" id="ARBA00023002"/>
    </source>
</evidence>
<evidence type="ECO:0000259" key="10">
    <source>
        <dbReference type="Pfam" id="PF25137"/>
    </source>
</evidence>
<dbReference type="Gene3D" id="3.40.50.1970">
    <property type="match status" value="1"/>
</dbReference>
<comment type="catalytic activity">
    <reaction evidence="5">
        <text>a secondary alcohol + NAD(+) = a ketone + NADH + H(+)</text>
        <dbReference type="Rhea" id="RHEA:10740"/>
        <dbReference type="ChEBI" id="CHEBI:15378"/>
        <dbReference type="ChEBI" id="CHEBI:17087"/>
        <dbReference type="ChEBI" id="CHEBI:35681"/>
        <dbReference type="ChEBI" id="CHEBI:57540"/>
        <dbReference type="ChEBI" id="CHEBI:57945"/>
        <dbReference type="EC" id="1.1.1.1"/>
    </reaction>
</comment>
<dbReference type="Proteomes" id="UP000248795">
    <property type="component" value="Unassembled WGS sequence"/>
</dbReference>
<name>A0A2W2BRQ5_9HYPH</name>
<accession>A0A2W2BRQ5</accession>
<evidence type="ECO:0000256" key="8">
    <source>
        <dbReference type="ARBA" id="ARBA00076680"/>
    </source>
</evidence>
<evidence type="ECO:0000256" key="2">
    <source>
        <dbReference type="ARBA" id="ARBA00007358"/>
    </source>
</evidence>
<dbReference type="InterPro" id="IPR039697">
    <property type="entry name" value="Alcohol_dehydrogenase_Fe"/>
</dbReference>
<dbReference type="InterPro" id="IPR018211">
    <property type="entry name" value="ADH_Fe_CS"/>
</dbReference>
<evidence type="ECO:0000256" key="5">
    <source>
        <dbReference type="ARBA" id="ARBA00049164"/>
    </source>
</evidence>
<gene>
    <name evidence="11" type="ORF">DK847_03500</name>
</gene>
<dbReference type="AlphaFoldDB" id="A0A2W2BRQ5"/>
<keyword evidence="4" id="KW-0520">NAD</keyword>
<feature type="domain" description="Alcohol dehydrogenase iron-type/glycerol dehydrogenase GldA" evidence="9">
    <location>
        <begin position="11"/>
        <end position="184"/>
    </location>
</feature>
<comment type="catalytic activity">
    <reaction evidence="6">
        <text>a primary alcohol + NAD(+) = an aldehyde + NADH + H(+)</text>
        <dbReference type="Rhea" id="RHEA:10736"/>
        <dbReference type="ChEBI" id="CHEBI:15378"/>
        <dbReference type="ChEBI" id="CHEBI:15734"/>
        <dbReference type="ChEBI" id="CHEBI:17478"/>
        <dbReference type="ChEBI" id="CHEBI:57540"/>
        <dbReference type="ChEBI" id="CHEBI:57945"/>
        <dbReference type="EC" id="1.1.1.1"/>
    </reaction>
</comment>
<comment type="cofactor">
    <cofactor evidence="1">
        <name>Fe cation</name>
        <dbReference type="ChEBI" id="CHEBI:24875"/>
    </cofactor>
</comment>
<organism evidence="11 12">
    <name type="scientific">Aestuariivirga litoralis</name>
    <dbReference type="NCBI Taxonomy" id="2650924"/>
    <lineage>
        <taxon>Bacteria</taxon>
        <taxon>Pseudomonadati</taxon>
        <taxon>Pseudomonadota</taxon>
        <taxon>Alphaproteobacteria</taxon>
        <taxon>Hyphomicrobiales</taxon>
        <taxon>Aestuariivirgaceae</taxon>
        <taxon>Aestuariivirga</taxon>
    </lineage>
</organism>
<dbReference type="CDD" id="cd14861">
    <property type="entry name" value="Fe-ADH-like"/>
    <property type="match status" value="1"/>
</dbReference>
<dbReference type="FunFam" id="1.20.1090.10:FF:000001">
    <property type="entry name" value="Aldehyde-alcohol dehydrogenase"/>
    <property type="match status" value="1"/>
</dbReference>
<dbReference type="EMBL" id="QKVK01000001">
    <property type="protein sequence ID" value="PZF78869.1"/>
    <property type="molecule type" value="Genomic_DNA"/>
</dbReference>
<evidence type="ECO:0000256" key="1">
    <source>
        <dbReference type="ARBA" id="ARBA00001962"/>
    </source>
</evidence>
<comment type="caution">
    <text evidence="11">The sequence shown here is derived from an EMBL/GenBank/DDBJ whole genome shotgun (WGS) entry which is preliminary data.</text>
</comment>
<keyword evidence="3" id="KW-0560">Oxidoreductase</keyword>
<sequence>MAIPNRNINYPTAIKYGAGRIKELAEFCKANGIKRPLVVTDKGLAAMPMVAEIMADLKAAGLKAALFADVRPNPVEENVLAGCKAFKDGKHDGVVALGGGSGLDTGKMIALMHSQKISIFELEDIGDWWTRADASLISPIIAVPTTAGTGSEVGRAGVITHPITHEKKIIFHPAIMPKIALLDPELTVGLPPKLTAATGMDALAHNLEAYCAPFYHPWSQGVALEGMRLVKDNLAKAVKKPKDLDARGNMLVASAMGATAFQRGLGGIHALAHPFGGLYDAHHGLLNGIIMPYVLKANRRKIEKDIERAAAYLGIKGGFNGFLKWVLALRKEIGIPHALKDIGIDTKRLDEVAKMAIKDPSAGGNPIQFTEKQYKALAKKCVTGDL</sequence>
<comment type="similarity">
    <text evidence="2">Belongs to the iron-containing alcohol dehydrogenase family.</text>
</comment>